<evidence type="ECO:0000256" key="1">
    <source>
        <dbReference type="SAM" id="MobiDB-lite"/>
    </source>
</evidence>
<proteinExistence type="predicted"/>
<name>A0A6V7EL18_9XANT</name>
<dbReference type="EMBL" id="LR828253">
    <property type="protein sequence ID" value="CAD0351910.1"/>
    <property type="molecule type" value="Genomic_DNA"/>
</dbReference>
<organism evidence="2">
    <name type="scientific">Xanthomonas hortorum pv. gardneri</name>
    <dbReference type="NCBI Taxonomy" id="2754056"/>
    <lineage>
        <taxon>Bacteria</taxon>
        <taxon>Pseudomonadati</taxon>
        <taxon>Pseudomonadota</taxon>
        <taxon>Gammaproteobacteria</taxon>
        <taxon>Lysobacterales</taxon>
        <taxon>Lysobacteraceae</taxon>
        <taxon>Xanthomonas</taxon>
    </lineage>
</organism>
<feature type="compositionally biased region" description="Low complexity" evidence="1">
    <location>
        <begin position="46"/>
        <end position="62"/>
    </location>
</feature>
<dbReference type="EMBL" id="LR828253">
    <property type="protein sequence ID" value="CAD0351905.1"/>
    <property type="molecule type" value="Genomic_DNA"/>
</dbReference>
<sequence>MRGTFIQPRSLLMKYFVKTPVSLGTAAVLATVITFAGCSKSPEVDPPATAAPQPAAPAAEAAGMTAPLTQEQVGARYAIVSDPVIANNGELVRTVVSVTNTGKATISSKGTLPVNLAISLVDGSGAVSEKDFVRAPLPAEGIAAGASAEVVAEVPATAVIGKSLRFGLVQEGVAWFSDFKIDPLDYGPFTSCADQGKQTLCGAGGKPLSTR</sequence>
<feature type="region of interest" description="Disordered" evidence="1">
    <location>
        <begin position="43"/>
        <end position="62"/>
    </location>
</feature>
<evidence type="ECO:0000313" key="2">
    <source>
        <dbReference type="EMBL" id="CAD0351905.1"/>
    </source>
</evidence>
<gene>
    <name evidence="2" type="ORF">CFBP8129_37320</name>
</gene>
<dbReference type="AlphaFoldDB" id="A0A6V7EL18"/>
<protein>
    <submittedName>
        <fullName evidence="2">Uncharacterized protein</fullName>
    </submittedName>
</protein>
<reference evidence="2" key="1">
    <citation type="submission" date="2020-07" db="EMBL/GenBank/DDBJ databases">
        <authorList>
            <person name="Pothier F. J."/>
        </authorList>
    </citation>
    <scope>NUCLEOTIDE SEQUENCE</scope>
    <source>
        <strain evidence="2">CFBP 8129</strain>
    </source>
</reference>
<accession>A0A6V7EL18</accession>